<keyword evidence="1" id="KW-0223">Dioxygenase</keyword>
<dbReference type="SUPFAM" id="SSF51197">
    <property type="entry name" value="Clavaminate synthase-like"/>
    <property type="match status" value="1"/>
</dbReference>
<organism evidence="1 2">
    <name type="scientific">Pedobacter nutrimenti</name>
    <dbReference type="NCBI Taxonomy" id="1241337"/>
    <lineage>
        <taxon>Bacteria</taxon>
        <taxon>Pseudomonadati</taxon>
        <taxon>Bacteroidota</taxon>
        <taxon>Sphingobacteriia</taxon>
        <taxon>Sphingobacteriales</taxon>
        <taxon>Sphingobacteriaceae</taxon>
        <taxon>Pedobacter</taxon>
    </lineage>
</organism>
<comment type="caution">
    <text evidence="1">The sequence shown here is derived from an EMBL/GenBank/DDBJ whole genome shotgun (WGS) entry which is preliminary data.</text>
</comment>
<evidence type="ECO:0000313" key="1">
    <source>
        <dbReference type="EMBL" id="PYF74972.1"/>
    </source>
</evidence>
<gene>
    <name evidence="1" type="ORF">B0O44_103418</name>
</gene>
<evidence type="ECO:0000313" key="2">
    <source>
        <dbReference type="Proteomes" id="UP000248198"/>
    </source>
</evidence>
<proteinExistence type="predicted"/>
<sequence>MRYLKEIKDKYEQQGYLLLQNFFDEHSLLKLENILLKFHKIWLAENEAYYKNGLINSHSLTSGNTLHQKEKLELFNFISSDNLYQIMTRIFPSEAVFLNTQLFFDPFNQSQHNYWHRDIQYTGLSLDDQKKAIKKQNVIHFRIPLKAEKGIELIPGSHNNWDLAEEYDVRMSLNGKNPSDPLSRGKQISLNRSDLLVFSANLIHRGIYGNDRLSFDVLFVDKNPEMNRFIDPANHPSANLLEQLDKKDLFL</sequence>
<dbReference type="AlphaFoldDB" id="A0A318UF00"/>
<keyword evidence="1" id="KW-0560">Oxidoreductase</keyword>
<dbReference type="InterPro" id="IPR008775">
    <property type="entry name" value="Phytyl_CoA_dOase-like"/>
</dbReference>
<dbReference type="Proteomes" id="UP000248198">
    <property type="component" value="Unassembled WGS sequence"/>
</dbReference>
<keyword evidence="2" id="KW-1185">Reference proteome</keyword>
<dbReference type="Pfam" id="PF05721">
    <property type="entry name" value="PhyH"/>
    <property type="match status" value="1"/>
</dbReference>
<dbReference type="EMBL" id="QKLU01000003">
    <property type="protein sequence ID" value="PYF74972.1"/>
    <property type="molecule type" value="Genomic_DNA"/>
</dbReference>
<dbReference type="RefSeq" id="WP_110829907.1">
    <property type="nucleotide sequence ID" value="NZ_QKLU01000003.1"/>
</dbReference>
<protein>
    <submittedName>
        <fullName evidence="1">Ectoine hydroxylase-related dioxygenase (Phytanoyl-CoA dioxygenase family)</fullName>
    </submittedName>
</protein>
<accession>A0A318UF00</accession>
<dbReference type="Gene3D" id="2.60.120.620">
    <property type="entry name" value="q2cbj1_9rhob like domain"/>
    <property type="match status" value="1"/>
</dbReference>
<dbReference type="OrthoDB" id="345086at2"/>
<name>A0A318UF00_9SPHI</name>
<reference evidence="1 2" key="1">
    <citation type="submission" date="2018-06" db="EMBL/GenBank/DDBJ databases">
        <title>Genomic Encyclopedia of Archaeal and Bacterial Type Strains, Phase II (KMG-II): from individual species to whole genera.</title>
        <authorList>
            <person name="Goeker M."/>
        </authorList>
    </citation>
    <scope>NUCLEOTIDE SEQUENCE [LARGE SCALE GENOMIC DNA]</scope>
    <source>
        <strain evidence="1 2">DSM 27372</strain>
    </source>
</reference>
<dbReference type="GO" id="GO:0016706">
    <property type="term" value="F:2-oxoglutarate-dependent dioxygenase activity"/>
    <property type="evidence" value="ECO:0007669"/>
    <property type="project" value="UniProtKB-ARBA"/>
</dbReference>